<dbReference type="Proteomes" id="UP000267804">
    <property type="component" value="Chromosome"/>
</dbReference>
<gene>
    <name evidence="2" type="ORF">CSH63_33565</name>
</gene>
<proteinExistence type="predicted"/>
<evidence type="ECO:0000259" key="1">
    <source>
        <dbReference type="Pfam" id="PF05168"/>
    </source>
</evidence>
<dbReference type="InterPro" id="IPR007842">
    <property type="entry name" value="HEPN_dom"/>
</dbReference>
<name>A0A386WUX4_9ACTN</name>
<dbReference type="RefSeq" id="WP_120573605.1">
    <property type="nucleotide sequence ID" value="NZ_CP024087.1"/>
</dbReference>
<feature type="domain" description="HEPN" evidence="1">
    <location>
        <begin position="128"/>
        <end position="239"/>
    </location>
</feature>
<dbReference type="KEGG" id="mtua:CSH63_33565"/>
<dbReference type="Gene3D" id="1.20.120.330">
    <property type="entry name" value="Nucleotidyltransferases domain 2"/>
    <property type="match status" value="1"/>
</dbReference>
<sequence length="243" mass="27147">MSESTSPPNDEFARNVVNSIFDVFVDPELSRRGLTLERDEITKVVVEIDPSRKHPRVWINDQAQVSVQVRASKVEEGQPVTEADIQEVLAVLPPDVGPNSGYVCLATIGGKRYVTFDFRYNREQVAGLLRRAEEFLFVARGCSETTPAVACDVAYSAAELTVQANMLLQQERTKNHSYRQEWLDQWVAHANAPSSHAETLRALHGARSAARYADGNLDISDEELNRLLGTVDEMINYARSRAT</sequence>
<accession>A0A386WUX4</accession>
<dbReference type="SUPFAM" id="SSF81593">
    <property type="entry name" value="Nucleotidyltransferase substrate binding subunit/domain"/>
    <property type="match status" value="1"/>
</dbReference>
<dbReference type="Pfam" id="PF05168">
    <property type="entry name" value="HEPN"/>
    <property type="match status" value="1"/>
</dbReference>
<dbReference type="EMBL" id="CP024087">
    <property type="protein sequence ID" value="AYF32285.1"/>
    <property type="molecule type" value="Genomic_DNA"/>
</dbReference>
<reference evidence="2 3" key="1">
    <citation type="submission" date="2017-10" db="EMBL/GenBank/DDBJ databases">
        <title>Integration of genomic and chemical information greatly accelerates assignment of the full stereostructure of myelolactone, a potent inhibitor of myeloma from a marine-derived Micromonospora.</title>
        <authorList>
            <person name="Kim M.C."/>
            <person name="Machado H."/>
            <person name="Jensen P.R."/>
            <person name="Fenical W."/>
        </authorList>
    </citation>
    <scope>NUCLEOTIDE SEQUENCE [LARGE SCALE GENOMIC DNA]</scope>
    <source>
        <strain evidence="2 3">CNY-010</strain>
    </source>
</reference>
<organism evidence="2 3">
    <name type="scientific">Micromonospora tulbaghiae</name>
    <dbReference type="NCBI Taxonomy" id="479978"/>
    <lineage>
        <taxon>Bacteria</taxon>
        <taxon>Bacillati</taxon>
        <taxon>Actinomycetota</taxon>
        <taxon>Actinomycetes</taxon>
        <taxon>Micromonosporales</taxon>
        <taxon>Micromonosporaceae</taxon>
        <taxon>Micromonospora</taxon>
    </lineage>
</organism>
<protein>
    <recommendedName>
        <fullName evidence="1">HEPN domain-containing protein</fullName>
    </recommendedName>
</protein>
<dbReference type="AlphaFoldDB" id="A0A386WUX4"/>
<evidence type="ECO:0000313" key="2">
    <source>
        <dbReference type="EMBL" id="AYF32285.1"/>
    </source>
</evidence>
<evidence type="ECO:0000313" key="3">
    <source>
        <dbReference type="Proteomes" id="UP000267804"/>
    </source>
</evidence>